<protein>
    <submittedName>
        <fullName evidence="1">Uncharacterized protein</fullName>
    </submittedName>
</protein>
<name>A0A0E9VRY5_ANGAN</name>
<sequence>MRALQCKDNLVEGMMQFLSRNSFSFGKQVHYQNTALQNKLTSKYVLRINLR</sequence>
<organism evidence="1">
    <name type="scientific">Anguilla anguilla</name>
    <name type="common">European freshwater eel</name>
    <name type="synonym">Muraena anguilla</name>
    <dbReference type="NCBI Taxonomy" id="7936"/>
    <lineage>
        <taxon>Eukaryota</taxon>
        <taxon>Metazoa</taxon>
        <taxon>Chordata</taxon>
        <taxon>Craniata</taxon>
        <taxon>Vertebrata</taxon>
        <taxon>Euteleostomi</taxon>
        <taxon>Actinopterygii</taxon>
        <taxon>Neopterygii</taxon>
        <taxon>Teleostei</taxon>
        <taxon>Anguilliformes</taxon>
        <taxon>Anguillidae</taxon>
        <taxon>Anguilla</taxon>
    </lineage>
</organism>
<evidence type="ECO:0000313" key="1">
    <source>
        <dbReference type="EMBL" id="JAH80048.1"/>
    </source>
</evidence>
<proteinExistence type="predicted"/>
<dbReference type="EMBL" id="GBXM01028529">
    <property type="protein sequence ID" value="JAH80048.1"/>
    <property type="molecule type" value="Transcribed_RNA"/>
</dbReference>
<reference evidence="1" key="1">
    <citation type="submission" date="2014-11" db="EMBL/GenBank/DDBJ databases">
        <authorList>
            <person name="Amaro Gonzalez C."/>
        </authorList>
    </citation>
    <scope>NUCLEOTIDE SEQUENCE</scope>
</reference>
<accession>A0A0E9VRY5</accession>
<dbReference type="AlphaFoldDB" id="A0A0E9VRY5"/>
<reference evidence="1" key="2">
    <citation type="journal article" date="2015" name="Fish Shellfish Immunol.">
        <title>Early steps in the European eel (Anguilla anguilla)-Vibrio vulnificus interaction in the gills: Role of the RtxA13 toxin.</title>
        <authorList>
            <person name="Callol A."/>
            <person name="Pajuelo D."/>
            <person name="Ebbesson L."/>
            <person name="Teles M."/>
            <person name="MacKenzie S."/>
            <person name="Amaro C."/>
        </authorList>
    </citation>
    <scope>NUCLEOTIDE SEQUENCE</scope>
</reference>